<dbReference type="InterPro" id="IPR014235">
    <property type="entry name" value="Spore_PdaA"/>
</dbReference>
<evidence type="ECO:0000259" key="1">
    <source>
        <dbReference type="PROSITE" id="PS51677"/>
    </source>
</evidence>
<reference evidence="2 3" key="1">
    <citation type="submission" date="2014-07" db="EMBL/GenBank/DDBJ databases">
        <title>Draft genome of Clostridium celerecrescens 152B isolated from sediments associated with methane hydrate from Krishna Godavari basin.</title>
        <authorList>
            <person name="Honkalas V.S."/>
            <person name="Dabir A.P."/>
            <person name="Arora P."/>
            <person name="Dhakephalkar P.K."/>
        </authorList>
    </citation>
    <scope>NUCLEOTIDE SEQUENCE [LARGE SCALE GENOMIC DNA]</scope>
    <source>
        <strain evidence="2 3">152B</strain>
    </source>
</reference>
<dbReference type="InterPro" id="IPR011330">
    <property type="entry name" value="Glyco_hydro/deAcase_b/a-brl"/>
</dbReference>
<accession>A0A084JMM7</accession>
<comment type="caution">
    <text evidence="2">The sequence shown here is derived from an EMBL/GenBank/DDBJ whole genome shotgun (WGS) entry which is preliminary data.</text>
</comment>
<dbReference type="GO" id="GO:0005975">
    <property type="term" value="P:carbohydrate metabolic process"/>
    <property type="evidence" value="ECO:0007669"/>
    <property type="project" value="InterPro"/>
</dbReference>
<gene>
    <name evidence="2" type="ORF">IO98_09595</name>
</gene>
<dbReference type="CDD" id="cd10948">
    <property type="entry name" value="CE4_BsPdaA_like"/>
    <property type="match status" value="1"/>
</dbReference>
<dbReference type="GO" id="GO:0016020">
    <property type="term" value="C:membrane"/>
    <property type="evidence" value="ECO:0007669"/>
    <property type="project" value="TreeGrafter"/>
</dbReference>
<protein>
    <submittedName>
        <fullName evidence="2">Delta-lactam-biosynthetic de-N-acetylase</fullName>
    </submittedName>
</protein>
<dbReference type="Gene3D" id="3.20.20.370">
    <property type="entry name" value="Glycoside hydrolase/deacetylase"/>
    <property type="match status" value="1"/>
</dbReference>
<keyword evidence="3" id="KW-1185">Reference proteome</keyword>
<dbReference type="AlphaFoldDB" id="A0A084JMM7"/>
<dbReference type="EMBL" id="JPME01000012">
    <property type="protein sequence ID" value="KEZ90211.1"/>
    <property type="molecule type" value="Genomic_DNA"/>
</dbReference>
<name>A0A084JMM7_9FIRM</name>
<sequence>MKFLQKFKIAEKIRKLSIPPEKGKKAIMVFLLFLCAFLAGHLGAMMVEQHRAVETAADGNWGLSFQQEGQPPVANATMDYLKQYDAYYAEKTPDKVLYLTFDAGYENGNTAAILDALKKHNAPATFFVVGNYIETAPELVKRMVAEGHIVGNHTYHHPDMSKISSKEAFEKEIKDLENLFEKTTGQPMKQYYRPPQGKYSETNLKMAKDIGYKTFFWSLAYVDWYQDKQPSKEEAFKKLLGRIHPGAVVLLHSTSSTNAQILDELLTKWEEMGYQFKSLDQLVAQ</sequence>
<dbReference type="Proteomes" id="UP000028525">
    <property type="component" value="Unassembled WGS sequence"/>
</dbReference>
<dbReference type="STRING" id="29354.IO98_09595"/>
<dbReference type="PANTHER" id="PTHR10587:SF78">
    <property type="entry name" value="PEPTIDOGLYCAN-N-ACETYLMURAMIC ACID DEACETYLASE PDAA"/>
    <property type="match status" value="1"/>
</dbReference>
<dbReference type="InterPro" id="IPR002509">
    <property type="entry name" value="NODB_dom"/>
</dbReference>
<dbReference type="InterPro" id="IPR050248">
    <property type="entry name" value="Polysacc_deacetylase_ArnD"/>
</dbReference>
<dbReference type="SUPFAM" id="SSF88713">
    <property type="entry name" value="Glycoside hydrolase/deacetylase"/>
    <property type="match status" value="1"/>
</dbReference>
<evidence type="ECO:0000313" key="3">
    <source>
        <dbReference type="Proteomes" id="UP000028525"/>
    </source>
</evidence>
<dbReference type="PANTHER" id="PTHR10587">
    <property type="entry name" value="GLYCOSYL TRANSFERASE-RELATED"/>
    <property type="match status" value="1"/>
</dbReference>
<dbReference type="Pfam" id="PF01522">
    <property type="entry name" value="Polysacc_deac_1"/>
    <property type="match status" value="1"/>
</dbReference>
<proteinExistence type="predicted"/>
<dbReference type="PROSITE" id="PS51677">
    <property type="entry name" value="NODB"/>
    <property type="match status" value="1"/>
</dbReference>
<feature type="domain" description="NodB homology" evidence="1">
    <location>
        <begin position="95"/>
        <end position="277"/>
    </location>
</feature>
<dbReference type="GO" id="GO:0016810">
    <property type="term" value="F:hydrolase activity, acting on carbon-nitrogen (but not peptide) bonds"/>
    <property type="evidence" value="ECO:0007669"/>
    <property type="project" value="InterPro"/>
</dbReference>
<dbReference type="NCBIfam" id="TIGR02884">
    <property type="entry name" value="spore_pdaA"/>
    <property type="match status" value="1"/>
</dbReference>
<evidence type="ECO:0000313" key="2">
    <source>
        <dbReference type="EMBL" id="KEZ90211.1"/>
    </source>
</evidence>
<organism evidence="2 3">
    <name type="scientific">Lacrimispora celerecrescens</name>
    <dbReference type="NCBI Taxonomy" id="29354"/>
    <lineage>
        <taxon>Bacteria</taxon>
        <taxon>Bacillati</taxon>
        <taxon>Bacillota</taxon>
        <taxon>Clostridia</taxon>
        <taxon>Lachnospirales</taxon>
        <taxon>Lachnospiraceae</taxon>
        <taxon>Lacrimispora</taxon>
    </lineage>
</organism>